<keyword evidence="7 8" id="KW-0464">Manganese</keyword>
<feature type="transmembrane region" description="Helical" evidence="8">
    <location>
        <begin position="106"/>
        <end position="124"/>
    </location>
</feature>
<dbReference type="AlphaFoldDB" id="A0A964FDY9"/>
<evidence type="ECO:0000256" key="8">
    <source>
        <dbReference type="HAMAP-Rule" id="MF_01521"/>
    </source>
</evidence>
<evidence type="ECO:0000256" key="4">
    <source>
        <dbReference type="ARBA" id="ARBA00022989"/>
    </source>
</evidence>
<dbReference type="PANTHER" id="PTHR35529">
    <property type="entry name" value="MANGANESE EFFLUX PUMP MNTP-RELATED"/>
    <property type="match status" value="1"/>
</dbReference>
<evidence type="ECO:0000256" key="7">
    <source>
        <dbReference type="ARBA" id="ARBA00023211"/>
    </source>
</evidence>
<evidence type="ECO:0000256" key="3">
    <source>
        <dbReference type="ARBA" id="ARBA00022692"/>
    </source>
</evidence>
<comment type="function">
    <text evidence="8">Probably functions as a manganese efflux pump.</text>
</comment>
<gene>
    <name evidence="8" type="primary">mntP</name>
    <name evidence="9" type="ORF">I4641_00995</name>
</gene>
<dbReference type="Proteomes" id="UP000729733">
    <property type="component" value="Unassembled WGS sequence"/>
</dbReference>
<keyword evidence="10" id="KW-1185">Reference proteome</keyword>
<keyword evidence="4 8" id="KW-1133">Transmembrane helix</keyword>
<keyword evidence="2 8" id="KW-1003">Cell membrane</keyword>
<dbReference type="Pfam" id="PF02659">
    <property type="entry name" value="Mntp"/>
    <property type="match status" value="1"/>
</dbReference>
<keyword evidence="5 8" id="KW-0406">Ion transport</keyword>
<evidence type="ECO:0000313" key="10">
    <source>
        <dbReference type="Proteomes" id="UP000729733"/>
    </source>
</evidence>
<comment type="similarity">
    <text evidence="8">Belongs to the MntP (TC 9.B.29) family.</text>
</comment>
<comment type="caution">
    <text evidence="8">Lacks conserved residue(s) required for the propagation of feature annotation.</text>
</comment>
<accession>A0A964FDY9</accession>
<reference evidence="9" key="1">
    <citation type="journal article" date="2021" name="Antonie Van Leeuwenhoek">
        <title>Draft genome and description of Waterburya agarophytonicola gen. nov. sp. nov. (Pleurocapsales, Cyanobacteria): a seaweed symbiont.</title>
        <authorList>
            <person name="Bonthond G."/>
            <person name="Shalygin S."/>
            <person name="Bayer T."/>
            <person name="Weinberger F."/>
        </authorList>
    </citation>
    <scope>NUCLEOTIDE SEQUENCE</scope>
    <source>
        <strain evidence="9">KI4</strain>
    </source>
</reference>
<dbReference type="EMBL" id="JADWDC010000002">
    <property type="protein sequence ID" value="MCC0175556.1"/>
    <property type="molecule type" value="Genomic_DNA"/>
</dbReference>
<evidence type="ECO:0000256" key="1">
    <source>
        <dbReference type="ARBA" id="ARBA00022448"/>
    </source>
</evidence>
<evidence type="ECO:0000256" key="5">
    <source>
        <dbReference type="ARBA" id="ARBA00023065"/>
    </source>
</evidence>
<comment type="caution">
    <text evidence="9">The sequence shown here is derived from an EMBL/GenBank/DDBJ whole genome shotgun (WGS) entry which is preliminary data.</text>
</comment>
<proteinExistence type="inferred from homology"/>
<dbReference type="GO" id="GO:0005384">
    <property type="term" value="F:manganese ion transmembrane transporter activity"/>
    <property type="evidence" value="ECO:0007669"/>
    <property type="project" value="UniProtKB-UniRule"/>
</dbReference>
<dbReference type="PANTHER" id="PTHR35529:SF1">
    <property type="entry name" value="MANGANESE EFFLUX PUMP MNTP-RELATED"/>
    <property type="match status" value="1"/>
</dbReference>
<feature type="transmembrane region" description="Helical" evidence="8">
    <location>
        <begin position="35"/>
        <end position="56"/>
    </location>
</feature>
<evidence type="ECO:0000256" key="6">
    <source>
        <dbReference type="ARBA" id="ARBA00023136"/>
    </source>
</evidence>
<keyword evidence="1 8" id="KW-0813">Transport</keyword>
<protein>
    <recommendedName>
        <fullName evidence="8">Putative manganese efflux pump MntP</fullName>
    </recommendedName>
</protein>
<organism evidence="9 10">
    <name type="scientific">Waterburya agarophytonicola KI4</name>
    <dbReference type="NCBI Taxonomy" id="2874699"/>
    <lineage>
        <taxon>Bacteria</taxon>
        <taxon>Bacillati</taxon>
        <taxon>Cyanobacteriota</taxon>
        <taxon>Cyanophyceae</taxon>
        <taxon>Pleurocapsales</taxon>
        <taxon>Hyellaceae</taxon>
        <taxon>Waterburya</taxon>
        <taxon>Waterburya agarophytonicola</taxon>
    </lineage>
</organism>
<name>A0A964FDY9_9CYAN</name>
<dbReference type="InterPro" id="IPR022929">
    <property type="entry name" value="Put_MntP"/>
</dbReference>
<evidence type="ECO:0000313" key="9">
    <source>
        <dbReference type="EMBL" id="MCC0175556.1"/>
    </source>
</evidence>
<feature type="transmembrane region" description="Helical" evidence="8">
    <location>
        <begin position="68"/>
        <end position="86"/>
    </location>
</feature>
<keyword evidence="6 8" id="KW-0472">Membrane</keyword>
<sequence length="185" mass="20125">MDSLATTFLALGLAADAFAVSLTSGLLIQRIKINKALKIALFFGGFQFLMTLIGWLCGIKFSDFIVDFDHWIAFGLLSFIGGKMIYESFQLPTEREKYNPVDSYTLLVLAIATSIDALAAGLGLSLIKNSIILAATLIGVITFCLSFIGVFIGHKIGDRVNHQIEVMGGMILIFIGSKILFEHLA</sequence>
<dbReference type="InterPro" id="IPR003810">
    <property type="entry name" value="Mntp/YtaF"/>
</dbReference>
<evidence type="ECO:0000256" key="2">
    <source>
        <dbReference type="ARBA" id="ARBA00022475"/>
    </source>
</evidence>
<feature type="transmembrane region" description="Helical" evidence="8">
    <location>
        <begin position="131"/>
        <end position="152"/>
    </location>
</feature>
<keyword evidence="3 8" id="KW-0812">Transmembrane</keyword>
<dbReference type="RefSeq" id="WP_229638561.1">
    <property type="nucleotide sequence ID" value="NZ_JADWDC010000002.1"/>
</dbReference>
<dbReference type="HAMAP" id="MF_01521">
    <property type="entry name" value="MntP_pump"/>
    <property type="match status" value="1"/>
</dbReference>
<comment type="subcellular location">
    <subcellularLocation>
        <location evidence="8">Cell membrane</location>
        <topology evidence="8">Multi-pass membrane protein</topology>
    </subcellularLocation>
</comment>
<dbReference type="GO" id="GO:0005886">
    <property type="term" value="C:plasma membrane"/>
    <property type="evidence" value="ECO:0007669"/>
    <property type="project" value="UniProtKB-SubCell"/>
</dbReference>